<name>A0ABP9IYF7_9ACTN</name>
<evidence type="ECO:0000313" key="2">
    <source>
        <dbReference type="Proteomes" id="UP001501759"/>
    </source>
</evidence>
<reference evidence="2" key="1">
    <citation type="journal article" date="2019" name="Int. J. Syst. Evol. Microbiol.">
        <title>The Global Catalogue of Microorganisms (GCM) 10K type strain sequencing project: providing services to taxonomists for standard genome sequencing and annotation.</title>
        <authorList>
            <consortium name="The Broad Institute Genomics Platform"/>
            <consortium name="The Broad Institute Genome Sequencing Center for Infectious Disease"/>
            <person name="Wu L."/>
            <person name="Ma J."/>
        </authorList>
    </citation>
    <scope>NUCLEOTIDE SEQUENCE [LARGE SCALE GENOMIC DNA]</scope>
    <source>
        <strain evidence="2">JCM 18409</strain>
    </source>
</reference>
<keyword evidence="2" id="KW-1185">Reference proteome</keyword>
<organism evidence="1 2">
    <name type="scientific">Streptomyces siamensis</name>
    <dbReference type="NCBI Taxonomy" id="1274986"/>
    <lineage>
        <taxon>Bacteria</taxon>
        <taxon>Bacillati</taxon>
        <taxon>Actinomycetota</taxon>
        <taxon>Actinomycetes</taxon>
        <taxon>Kitasatosporales</taxon>
        <taxon>Streptomycetaceae</taxon>
        <taxon>Streptomyces</taxon>
    </lineage>
</organism>
<protein>
    <recommendedName>
        <fullName evidence="3">Secreted protein</fullName>
    </recommendedName>
</protein>
<comment type="caution">
    <text evidence="1">The sequence shown here is derived from an EMBL/GenBank/DDBJ whole genome shotgun (WGS) entry which is preliminary data.</text>
</comment>
<dbReference type="Proteomes" id="UP001501759">
    <property type="component" value="Unassembled WGS sequence"/>
</dbReference>
<evidence type="ECO:0008006" key="3">
    <source>
        <dbReference type="Google" id="ProtNLM"/>
    </source>
</evidence>
<sequence>MVVWLPPMIFGSTLALSVLALSDDFLVVSPAVSSPATAPATRFVSSLREGEDVLGLTVGVGSAVAAFADDIRSAPATAAARPAAATGMAMRIRRL</sequence>
<dbReference type="EMBL" id="BAABKB010000013">
    <property type="protein sequence ID" value="GAA5014704.1"/>
    <property type="molecule type" value="Genomic_DNA"/>
</dbReference>
<proteinExistence type="predicted"/>
<accession>A0ABP9IYF7</accession>
<evidence type="ECO:0000313" key="1">
    <source>
        <dbReference type="EMBL" id="GAA5014704.1"/>
    </source>
</evidence>
<gene>
    <name evidence="1" type="ORF">GCM10023335_38650</name>
</gene>